<evidence type="ECO:0000259" key="1">
    <source>
        <dbReference type="Pfam" id="PF01548"/>
    </source>
</evidence>
<dbReference type="EMBL" id="LN681225">
    <property type="protein sequence ID" value="CEK10747.1"/>
    <property type="molecule type" value="Genomic_DNA"/>
</dbReference>
<evidence type="ECO:0000313" key="2">
    <source>
        <dbReference type="EMBL" id="CEK09950.1"/>
    </source>
</evidence>
<dbReference type="Proteomes" id="UP000032803">
    <property type="component" value="Chromosome I"/>
</dbReference>
<dbReference type="Pfam" id="PF01548">
    <property type="entry name" value="DEDD_Tnp_IS110"/>
    <property type="match status" value="1"/>
</dbReference>
<dbReference type="InterPro" id="IPR002525">
    <property type="entry name" value="Transp_IS110-like_N"/>
</dbReference>
<proteinExistence type="predicted"/>
<evidence type="ECO:0000313" key="4">
    <source>
        <dbReference type="Proteomes" id="UP000032803"/>
    </source>
</evidence>
<dbReference type="GO" id="GO:0006313">
    <property type="term" value="P:DNA transposition"/>
    <property type="evidence" value="ECO:0007669"/>
    <property type="project" value="InterPro"/>
</dbReference>
<organism evidence="2 4">
    <name type="scientific">Legionella hackeliae</name>
    <dbReference type="NCBI Taxonomy" id="449"/>
    <lineage>
        <taxon>Bacteria</taxon>
        <taxon>Pseudomonadati</taxon>
        <taxon>Pseudomonadota</taxon>
        <taxon>Gammaproteobacteria</taxon>
        <taxon>Legionellales</taxon>
        <taxon>Legionellaceae</taxon>
        <taxon>Legionella</taxon>
    </lineage>
</organism>
<dbReference type="HOGENOM" id="CLU_036902_16_0_6"/>
<gene>
    <name evidence="2" type="ORF">LHA_0873</name>
    <name evidence="3" type="ORF">LHA_1708</name>
</gene>
<dbReference type="PATRIC" id="fig|449.7.peg.2962"/>
<dbReference type="PANTHER" id="PTHR33055:SF3">
    <property type="entry name" value="PUTATIVE TRANSPOSASE FOR IS117-RELATED"/>
    <property type="match status" value="1"/>
</dbReference>
<accession>A0A0A8UM47</accession>
<dbReference type="OrthoDB" id="5289737at2"/>
<dbReference type="EMBL" id="LN681225">
    <property type="protein sequence ID" value="CEK09950.1"/>
    <property type="molecule type" value="Genomic_DNA"/>
</dbReference>
<dbReference type="GO" id="GO:0003677">
    <property type="term" value="F:DNA binding"/>
    <property type="evidence" value="ECO:0007669"/>
    <property type="project" value="InterPro"/>
</dbReference>
<name>A0A0A8UM47_LEGHA</name>
<evidence type="ECO:0000313" key="3">
    <source>
        <dbReference type="EMBL" id="CEK10747.1"/>
    </source>
</evidence>
<feature type="domain" description="Transposase IS110-like N-terminal" evidence="1">
    <location>
        <begin position="7"/>
        <end position="148"/>
    </location>
</feature>
<dbReference type="AlphaFoldDB" id="A0A0A8UM47"/>
<keyword evidence="4" id="KW-1185">Reference proteome</keyword>
<dbReference type="InterPro" id="IPR047650">
    <property type="entry name" value="Transpos_IS110"/>
</dbReference>
<dbReference type="KEGG" id="lha:LHA_1708"/>
<sequence length="160" mass="18546">MNIKRLAVDLAKDVFQLYGVDEQGQKVLDKRLTSREKFTRCVIKLGASCEIVMEACGSANYWARKFIEFGHVVKLISPQYVKPYIQRNKNDFRDSKGIMEASFWPGTPYVTPKTIVQQDIQSLLRIRTNYLEMRTAVSNQIRGLMKEYGVFVKQGYRSFC</sequence>
<reference evidence="2" key="1">
    <citation type="submission" date="2014-09" db="EMBL/GenBank/DDBJ databases">
        <authorList>
            <person name="GOMEZ-VALERO Laura"/>
        </authorList>
    </citation>
    <scope>NUCLEOTIDE SEQUENCE</scope>
    <source>
        <strain evidence="2">ATCC35250</strain>
    </source>
</reference>
<dbReference type="STRING" id="449.LHA_0873"/>
<protein>
    <submittedName>
        <fullName evidence="2">Transposase</fullName>
    </submittedName>
</protein>
<dbReference type="GO" id="GO:0004803">
    <property type="term" value="F:transposase activity"/>
    <property type="evidence" value="ECO:0007669"/>
    <property type="project" value="InterPro"/>
</dbReference>
<dbReference type="PANTHER" id="PTHR33055">
    <property type="entry name" value="TRANSPOSASE FOR INSERTION SEQUENCE ELEMENT IS1111A"/>
    <property type="match status" value="1"/>
</dbReference>
<dbReference type="KEGG" id="lha:LHA_0873"/>
<reference evidence="4" key="2">
    <citation type="submission" date="2014-09" db="EMBL/GenBank/DDBJ databases">
        <authorList>
            <person name="Gomez-Valero L."/>
        </authorList>
    </citation>
    <scope>NUCLEOTIDE SEQUENCE [LARGE SCALE GENOMIC DNA]</scope>
    <source>
        <strain evidence="4">ATCC35250</strain>
    </source>
</reference>